<gene>
    <name evidence="8" type="primary">mprF</name>
    <name evidence="8" type="ORF">NIG5292_00376</name>
</gene>
<comment type="subcellular location">
    <subcellularLocation>
        <location evidence="1">Cell membrane</location>
        <topology evidence="1">Multi-pass membrane protein</topology>
    </subcellularLocation>
</comment>
<evidence type="ECO:0000256" key="5">
    <source>
        <dbReference type="ARBA" id="ARBA00023136"/>
    </source>
</evidence>
<dbReference type="AlphaFoldDB" id="A0A0U1NII3"/>
<feature type="transmembrane region" description="Helical" evidence="6">
    <location>
        <begin position="206"/>
        <end position="227"/>
    </location>
</feature>
<dbReference type="OrthoDB" id="145485at2"/>
<dbReference type="EC" id="2.3.2.3" evidence="8"/>
<feature type="domain" description="Phosphatidylglycerol lysyltransferase C-terminal" evidence="7">
    <location>
        <begin position="348"/>
        <end position="607"/>
    </location>
</feature>
<dbReference type="STRING" id="282199.GCA_001049735_00376"/>
<dbReference type="Proteomes" id="UP000048949">
    <property type="component" value="Unassembled WGS sequence"/>
</dbReference>
<reference evidence="8 9" key="1">
    <citation type="submission" date="2015-04" db="EMBL/GenBank/DDBJ databases">
        <authorList>
            <person name="Syromyatnikov M.Y."/>
            <person name="Popov V.N."/>
        </authorList>
    </citation>
    <scope>NUCLEOTIDE SEQUENCE [LARGE SCALE GENOMIC DNA]</scope>
    <source>
        <strain evidence="8 9">CECT 5292</strain>
    </source>
</reference>
<evidence type="ECO:0000313" key="8">
    <source>
        <dbReference type="EMBL" id="CRK74349.1"/>
    </source>
</evidence>
<protein>
    <submittedName>
        <fullName evidence="8">Phosphatidylglycerol lysyltransferase</fullName>
        <ecNumber evidence="8">2.3.2.3</ecNumber>
    </submittedName>
</protein>
<proteinExistence type="predicted"/>
<evidence type="ECO:0000256" key="1">
    <source>
        <dbReference type="ARBA" id="ARBA00004651"/>
    </source>
</evidence>
<feature type="transmembrane region" description="Helical" evidence="6">
    <location>
        <begin position="20"/>
        <end position="38"/>
    </location>
</feature>
<keyword evidence="8" id="KW-0012">Acyltransferase</keyword>
<feature type="transmembrane region" description="Helical" evidence="6">
    <location>
        <begin position="99"/>
        <end position="121"/>
    </location>
</feature>
<evidence type="ECO:0000256" key="6">
    <source>
        <dbReference type="SAM" id="Phobius"/>
    </source>
</evidence>
<feature type="transmembrane region" description="Helical" evidence="6">
    <location>
        <begin position="162"/>
        <end position="182"/>
    </location>
</feature>
<dbReference type="EMBL" id="CVQV01000002">
    <property type="protein sequence ID" value="CRK74349.1"/>
    <property type="molecule type" value="Genomic_DNA"/>
</dbReference>
<dbReference type="SUPFAM" id="SSF55729">
    <property type="entry name" value="Acyl-CoA N-acyltransferases (Nat)"/>
    <property type="match status" value="1"/>
</dbReference>
<dbReference type="GO" id="GO:0005886">
    <property type="term" value="C:plasma membrane"/>
    <property type="evidence" value="ECO:0007669"/>
    <property type="project" value="UniProtKB-SubCell"/>
</dbReference>
<accession>A0A0U1NII3</accession>
<keyword evidence="2" id="KW-1003">Cell membrane</keyword>
<sequence length="628" mass="68424">MSTTLPNTQPAPRRWRLQDIARRIAPLGVTGLCIWWISQSAGLPTWDELTRAFLEIGLLNWIIAYGFTALSLSAVAGYDAVWHRVLRTGISRQLARRSGFMAVALGQALGASAFIGAFIRWQVVGPMTVRTTGMLTACVALSFIMMWGILTALASAIFAHNAYVLVAGLGAIAAMAGAWALWRLDVIPARLTDKLSDLAVPQNRDWAWLMICAAVDTLAAAAALWVLLPDSVTIGLWHLYPIYMAALGAALLSNTPSGLGPFDLAILAAFATTNAPEVMISLIAFRVVYYATPAMIAAVLFGIMKVFAPANSFYAERPNNDALHAAHAAARSESLLMRHPESEAVYTAANHRPKWLVRRLTSALVALFDPLSGPARPIDFEALRKAALQTGHHAVIYKCNAQTAQRARNNGWQVLHMSDDAVVDTRMPLNTAGSNFRQLRRKLKSATQENVVITNAYSTLPAAQMEALNAAWVAQNAREYGFSMGTFCTEWMAEQIVFLAYQNDKLVGFISFHAGDIDPQNGKSRHWTLDLLRAHPNAPTGTAHAMITQALRDAHDSGVYAVSLASAPPPKAEQTWLHRVLRPLKNQGLRQFKSCFGPAWKPLYLCAPSRRALAIGGAEVLRAIRSAS</sequence>
<keyword evidence="8" id="KW-0808">Transferase</keyword>
<feature type="transmembrane region" description="Helical" evidence="6">
    <location>
        <begin position="234"/>
        <end position="252"/>
    </location>
</feature>
<dbReference type="InterPro" id="IPR024320">
    <property type="entry name" value="LPG_synthase_C"/>
</dbReference>
<evidence type="ECO:0000256" key="3">
    <source>
        <dbReference type="ARBA" id="ARBA00022692"/>
    </source>
</evidence>
<keyword evidence="9" id="KW-1185">Reference proteome</keyword>
<keyword evidence="5 6" id="KW-0472">Membrane</keyword>
<feature type="transmembrane region" description="Helical" evidence="6">
    <location>
        <begin position="58"/>
        <end position="78"/>
    </location>
</feature>
<evidence type="ECO:0000256" key="4">
    <source>
        <dbReference type="ARBA" id="ARBA00022989"/>
    </source>
</evidence>
<evidence type="ECO:0000256" key="2">
    <source>
        <dbReference type="ARBA" id="ARBA00022475"/>
    </source>
</evidence>
<dbReference type="PANTHER" id="PTHR34697">
    <property type="entry name" value="PHOSPHATIDYLGLYCEROL LYSYLTRANSFERASE"/>
    <property type="match status" value="1"/>
</dbReference>
<dbReference type="GO" id="GO:0055091">
    <property type="term" value="P:phospholipid homeostasis"/>
    <property type="evidence" value="ECO:0007669"/>
    <property type="project" value="TreeGrafter"/>
</dbReference>
<feature type="transmembrane region" description="Helical" evidence="6">
    <location>
        <begin position="133"/>
        <end position="155"/>
    </location>
</feature>
<evidence type="ECO:0000259" key="7">
    <source>
        <dbReference type="Pfam" id="PF09924"/>
    </source>
</evidence>
<name>A0A0U1NII3_9RHOB</name>
<keyword evidence="3 6" id="KW-0812">Transmembrane</keyword>
<dbReference type="InterPro" id="IPR051211">
    <property type="entry name" value="PG_lysyltransferase"/>
</dbReference>
<dbReference type="GO" id="GO:0050071">
    <property type="term" value="F:phosphatidylglycerol lysyltransferase activity"/>
    <property type="evidence" value="ECO:0007669"/>
    <property type="project" value="UniProtKB-EC"/>
</dbReference>
<dbReference type="RefSeq" id="WP_048597635.1">
    <property type="nucleotide sequence ID" value="NZ_CVPC01000002.1"/>
</dbReference>
<dbReference type="InterPro" id="IPR016181">
    <property type="entry name" value="Acyl_CoA_acyltransferase"/>
</dbReference>
<dbReference type="PANTHER" id="PTHR34697:SF2">
    <property type="entry name" value="PHOSPHATIDYLGLYCEROL LYSYLTRANSFERASE"/>
    <property type="match status" value="1"/>
</dbReference>
<organism evidence="8 9">
    <name type="scientific">Nereida ignava</name>
    <dbReference type="NCBI Taxonomy" id="282199"/>
    <lineage>
        <taxon>Bacteria</taxon>
        <taxon>Pseudomonadati</taxon>
        <taxon>Pseudomonadota</taxon>
        <taxon>Alphaproteobacteria</taxon>
        <taxon>Rhodobacterales</taxon>
        <taxon>Roseobacteraceae</taxon>
        <taxon>Nereida</taxon>
    </lineage>
</organism>
<feature type="transmembrane region" description="Helical" evidence="6">
    <location>
        <begin position="287"/>
        <end position="308"/>
    </location>
</feature>
<dbReference type="Pfam" id="PF09924">
    <property type="entry name" value="LPG_synthase_C"/>
    <property type="match status" value="1"/>
</dbReference>
<keyword evidence="4 6" id="KW-1133">Transmembrane helix</keyword>
<evidence type="ECO:0000313" key="9">
    <source>
        <dbReference type="Proteomes" id="UP000048949"/>
    </source>
</evidence>